<dbReference type="Pfam" id="PF14880">
    <property type="entry name" value="COX14"/>
    <property type="match status" value="1"/>
</dbReference>
<keyword evidence="8" id="KW-1185">Reference proteome</keyword>
<feature type="region of interest" description="Disordered" evidence="5">
    <location>
        <begin position="1"/>
        <end position="42"/>
    </location>
</feature>
<comment type="subcellular location">
    <subcellularLocation>
        <location evidence="1">Membrane</location>
        <topology evidence="1">Single-pass membrane protein</topology>
    </subcellularLocation>
</comment>
<dbReference type="EMBL" id="ML996085">
    <property type="protein sequence ID" value="KAF2153253.1"/>
    <property type="molecule type" value="Genomic_DNA"/>
</dbReference>
<organism evidence="7 8">
    <name type="scientific">Myriangium duriaei CBS 260.36</name>
    <dbReference type="NCBI Taxonomy" id="1168546"/>
    <lineage>
        <taxon>Eukaryota</taxon>
        <taxon>Fungi</taxon>
        <taxon>Dikarya</taxon>
        <taxon>Ascomycota</taxon>
        <taxon>Pezizomycotina</taxon>
        <taxon>Dothideomycetes</taxon>
        <taxon>Dothideomycetidae</taxon>
        <taxon>Myriangiales</taxon>
        <taxon>Myriangiaceae</taxon>
        <taxon>Myriangium</taxon>
    </lineage>
</organism>
<evidence type="ECO:0000256" key="5">
    <source>
        <dbReference type="SAM" id="MobiDB-lite"/>
    </source>
</evidence>
<feature type="compositionally biased region" description="Low complexity" evidence="5">
    <location>
        <begin position="12"/>
        <end position="37"/>
    </location>
</feature>
<evidence type="ECO:0000256" key="3">
    <source>
        <dbReference type="ARBA" id="ARBA00022989"/>
    </source>
</evidence>
<accession>A0A9P4MHK2</accession>
<evidence type="ECO:0000256" key="2">
    <source>
        <dbReference type="ARBA" id="ARBA00022692"/>
    </source>
</evidence>
<comment type="caution">
    <text evidence="7">The sequence shown here is derived from an EMBL/GenBank/DDBJ whole genome shotgun (WGS) entry which is preliminary data.</text>
</comment>
<dbReference type="InterPro" id="IPR029208">
    <property type="entry name" value="COX14"/>
</dbReference>
<evidence type="ECO:0000313" key="8">
    <source>
        <dbReference type="Proteomes" id="UP000799439"/>
    </source>
</evidence>
<keyword evidence="3 6" id="KW-1133">Transmembrane helix</keyword>
<reference evidence="7" key="1">
    <citation type="journal article" date="2020" name="Stud. Mycol.">
        <title>101 Dothideomycetes genomes: a test case for predicting lifestyles and emergence of pathogens.</title>
        <authorList>
            <person name="Haridas S."/>
            <person name="Albert R."/>
            <person name="Binder M."/>
            <person name="Bloem J."/>
            <person name="Labutti K."/>
            <person name="Salamov A."/>
            <person name="Andreopoulos B."/>
            <person name="Baker S."/>
            <person name="Barry K."/>
            <person name="Bills G."/>
            <person name="Bluhm B."/>
            <person name="Cannon C."/>
            <person name="Castanera R."/>
            <person name="Culley D."/>
            <person name="Daum C."/>
            <person name="Ezra D."/>
            <person name="Gonzalez J."/>
            <person name="Henrissat B."/>
            <person name="Kuo A."/>
            <person name="Liang C."/>
            <person name="Lipzen A."/>
            <person name="Lutzoni F."/>
            <person name="Magnuson J."/>
            <person name="Mondo S."/>
            <person name="Nolan M."/>
            <person name="Ohm R."/>
            <person name="Pangilinan J."/>
            <person name="Park H.-J."/>
            <person name="Ramirez L."/>
            <person name="Alfaro M."/>
            <person name="Sun H."/>
            <person name="Tritt A."/>
            <person name="Yoshinaga Y."/>
            <person name="Zwiers L.-H."/>
            <person name="Turgeon B."/>
            <person name="Goodwin S."/>
            <person name="Spatafora J."/>
            <person name="Crous P."/>
            <person name="Grigoriev I."/>
        </authorList>
    </citation>
    <scope>NUCLEOTIDE SEQUENCE</scope>
    <source>
        <strain evidence="7">CBS 260.36</strain>
    </source>
</reference>
<protein>
    <submittedName>
        <fullName evidence="7">Uncharacterized protein</fullName>
    </submittedName>
</protein>
<feature type="transmembrane region" description="Helical" evidence="6">
    <location>
        <begin position="82"/>
        <end position="105"/>
    </location>
</feature>
<dbReference type="OrthoDB" id="4205486at2759"/>
<dbReference type="Proteomes" id="UP000799439">
    <property type="component" value="Unassembled WGS sequence"/>
</dbReference>
<keyword evidence="2 6" id="KW-0812">Transmembrane</keyword>
<evidence type="ECO:0000256" key="1">
    <source>
        <dbReference type="ARBA" id="ARBA00004167"/>
    </source>
</evidence>
<dbReference type="GO" id="GO:0016020">
    <property type="term" value="C:membrane"/>
    <property type="evidence" value="ECO:0007669"/>
    <property type="project" value="UniProtKB-SubCell"/>
</dbReference>
<gene>
    <name evidence="7" type="ORF">K461DRAFT_293527</name>
</gene>
<feature type="compositionally biased region" description="Polar residues" evidence="5">
    <location>
        <begin position="1"/>
        <end position="11"/>
    </location>
</feature>
<keyword evidence="4 6" id="KW-0472">Membrane</keyword>
<evidence type="ECO:0000313" key="7">
    <source>
        <dbReference type="EMBL" id="KAF2153253.1"/>
    </source>
</evidence>
<evidence type="ECO:0000256" key="4">
    <source>
        <dbReference type="ARBA" id="ARBA00023136"/>
    </source>
</evidence>
<name>A0A9P4MHK2_9PEZI</name>
<sequence>MPRSASDATRFTATGPSATAKPSSSASSISIGQSAPANETPQQKIARLRAAAARAKLGKESQFDKVVRVGRVWADRAHRTTAWGLIGLTVVCGVFATFAIGDMLIHNRRKRKEWLEEQQQKSSVALEEARTAAARGTANEDQILLLNRERAAAEAETERKAKTGILSKARDAMFSGASDVEEKGGKIMSEVRSAQEQRTKSAQPSGFLEDVNSGVEKAVTKTKESVKSNIEFVKGGVVGGPLDRQAAATANAISQQTKSWFSWGSGR</sequence>
<proteinExistence type="predicted"/>
<dbReference type="AlphaFoldDB" id="A0A9P4MHK2"/>
<evidence type="ECO:0000256" key="6">
    <source>
        <dbReference type="SAM" id="Phobius"/>
    </source>
</evidence>